<organism evidence="1">
    <name type="scientific">viral metagenome</name>
    <dbReference type="NCBI Taxonomy" id="1070528"/>
    <lineage>
        <taxon>unclassified sequences</taxon>
        <taxon>metagenomes</taxon>
        <taxon>organismal metagenomes</taxon>
    </lineage>
</organism>
<sequence length="69" mass="7821">MSKLSQLKSKVHYQEHVPRCSTCKHFKQKSMWVATGAVAWVKHCEMHGFVVKTHACCDSWESPAGEVTC</sequence>
<accession>A0A6M3MFV4</accession>
<dbReference type="AlphaFoldDB" id="A0A6M3MFV4"/>
<proteinExistence type="predicted"/>
<dbReference type="EMBL" id="MT143892">
    <property type="protein sequence ID" value="QJB04900.1"/>
    <property type="molecule type" value="Genomic_DNA"/>
</dbReference>
<reference evidence="1" key="1">
    <citation type="submission" date="2020-03" db="EMBL/GenBank/DDBJ databases">
        <title>The deep terrestrial virosphere.</title>
        <authorList>
            <person name="Holmfeldt K."/>
            <person name="Nilsson E."/>
            <person name="Simone D."/>
            <person name="Lopez-Fernandez M."/>
            <person name="Wu X."/>
            <person name="de Brujin I."/>
            <person name="Lundin D."/>
            <person name="Andersson A."/>
            <person name="Bertilsson S."/>
            <person name="Dopson M."/>
        </authorList>
    </citation>
    <scope>NUCLEOTIDE SEQUENCE</scope>
    <source>
        <strain evidence="1">MM171B00154</strain>
    </source>
</reference>
<gene>
    <name evidence="1" type="ORF">MM171B00154_0011</name>
</gene>
<protein>
    <submittedName>
        <fullName evidence="1">Uncharacterized protein</fullName>
    </submittedName>
</protein>
<name>A0A6M3MFV4_9ZZZZ</name>
<evidence type="ECO:0000313" key="1">
    <source>
        <dbReference type="EMBL" id="QJB04900.1"/>
    </source>
</evidence>